<evidence type="ECO:0000313" key="7">
    <source>
        <dbReference type="Proteomes" id="UP000005408"/>
    </source>
</evidence>
<organism evidence="6 7">
    <name type="scientific">Magallana gigas</name>
    <name type="common">Pacific oyster</name>
    <name type="synonym">Crassostrea gigas</name>
    <dbReference type="NCBI Taxonomy" id="29159"/>
    <lineage>
        <taxon>Eukaryota</taxon>
        <taxon>Metazoa</taxon>
        <taxon>Spiralia</taxon>
        <taxon>Lophotrochozoa</taxon>
        <taxon>Mollusca</taxon>
        <taxon>Bivalvia</taxon>
        <taxon>Autobranchia</taxon>
        <taxon>Pteriomorphia</taxon>
        <taxon>Ostreida</taxon>
        <taxon>Ostreoidea</taxon>
        <taxon>Ostreidae</taxon>
        <taxon>Magallana</taxon>
    </lineage>
</organism>
<dbReference type="Proteomes" id="UP000005408">
    <property type="component" value="Unassembled WGS sequence"/>
</dbReference>
<name>A0A8W8JCR2_MAGGI</name>
<protein>
    <recommendedName>
        <fullName evidence="8">Hemagglutinin/amebocyte aggregation factor</fullName>
    </recommendedName>
</protein>
<evidence type="ECO:0000256" key="3">
    <source>
        <dbReference type="ARBA" id="ARBA00022525"/>
    </source>
</evidence>
<keyword evidence="7" id="KW-1185">Reference proteome</keyword>
<keyword evidence="5" id="KW-0732">Signal</keyword>
<comment type="subcellular location">
    <subcellularLocation>
        <location evidence="1">Secreted</location>
    </subcellularLocation>
</comment>
<evidence type="ECO:0000256" key="4">
    <source>
        <dbReference type="ARBA" id="ARBA00023157"/>
    </source>
</evidence>
<feature type="chain" id="PRO_5036470177" description="Hemagglutinin/amebocyte aggregation factor" evidence="5">
    <location>
        <begin position="19"/>
        <end position="355"/>
    </location>
</feature>
<keyword evidence="4" id="KW-1015">Disulfide bond</keyword>
<dbReference type="AlphaFoldDB" id="A0A8W8JCR2"/>
<keyword evidence="3" id="KW-0964">Secreted</keyword>
<comment type="similarity">
    <text evidence="2">Belongs to the dermatopontin family.</text>
</comment>
<reference evidence="6" key="1">
    <citation type="submission" date="2022-08" db="UniProtKB">
        <authorList>
            <consortium name="EnsemblMetazoa"/>
        </authorList>
    </citation>
    <scope>IDENTIFICATION</scope>
    <source>
        <strain evidence="6">05x7-T-G4-1.051#20</strain>
    </source>
</reference>
<proteinExistence type="inferred from homology"/>
<evidence type="ECO:0000256" key="5">
    <source>
        <dbReference type="SAM" id="SignalP"/>
    </source>
</evidence>
<evidence type="ECO:0000256" key="2">
    <source>
        <dbReference type="ARBA" id="ARBA00008712"/>
    </source>
</evidence>
<feature type="signal peptide" evidence="5">
    <location>
        <begin position="1"/>
        <end position="18"/>
    </location>
</feature>
<dbReference type="EnsemblMetazoa" id="G18566.4">
    <property type="protein sequence ID" value="G18566.4:cds"/>
    <property type="gene ID" value="G18566"/>
</dbReference>
<dbReference type="GO" id="GO:0030199">
    <property type="term" value="P:collagen fibril organization"/>
    <property type="evidence" value="ECO:0007669"/>
    <property type="project" value="TreeGrafter"/>
</dbReference>
<evidence type="ECO:0000256" key="1">
    <source>
        <dbReference type="ARBA" id="ARBA00004613"/>
    </source>
</evidence>
<sequence length="355" mass="42140">MNVFVLITFALLISEIEAGWKNRWDSQLNFRCSSDSSSIYQFVSTHHNFYEDRLFDFNCRKVRSVSGSVLCSWSGYVNSYDAMVIHTCPNGGYLNGVFGVHDNFTEDRRYKFRCCTPRSAHHHRHCQWTQWLNNWDETFNYFVPRNYVIRGLLSIHHNYYEDRRFRFEICQVVKDKNNTTMKAFRLAIFVFMILKIEAAWKNSWDKPLNFQCSSDKLSIYHIVSEHSNSKEDRRFDFNCRQVPSVSGFISCKWSGYVNEYDANVLHACSNGGYLNGVHSVHNNKKEDRRYKFKCCTPRSGYYHKNCKWTGWVNNWDKTFSYFAPTDYVIRGVSSIHNNKKEDRRFKFEVCQVAKL</sequence>
<dbReference type="GO" id="GO:0005615">
    <property type="term" value="C:extracellular space"/>
    <property type="evidence" value="ECO:0007669"/>
    <property type="project" value="TreeGrafter"/>
</dbReference>
<dbReference type="PANTHER" id="PTHR15040">
    <property type="entry name" value="DERMATOPONTIN-RELATED"/>
    <property type="match status" value="1"/>
</dbReference>
<dbReference type="PANTHER" id="PTHR15040:SF1">
    <property type="entry name" value="DERMATOPONTIN-LIKE ISOFORM X1"/>
    <property type="match status" value="1"/>
</dbReference>
<evidence type="ECO:0008006" key="8">
    <source>
        <dbReference type="Google" id="ProtNLM"/>
    </source>
</evidence>
<accession>A0A8W8JCR2</accession>
<dbReference type="Pfam" id="PF14704">
    <property type="entry name" value="DERM"/>
    <property type="match status" value="2"/>
</dbReference>
<evidence type="ECO:0000313" key="6">
    <source>
        <dbReference type="EnsemblMetazoa" id="G18566.4:cds"/>
    </source>
</evidence>
<dbReference type="GO" id="GO:0031012">
    <property type="term" value="C:extracellular matrix"/>
    <property type="evidence" value="ECO:0007669"/>
    <property type="project" value="TreeGrafter"/>
</dbReference>
<dbReference type="InterPro" id="IPR026645">
    <property type="entry name" value="Dermatopontin"/>
</dbReference>